<evidence type="ECO:0000313" key="4">
    <source>
        <dbReference type="Proteomes" id="UP000078546"/>
    </source>
</evidence>
<evidence type="ECO:0000256" key="1">
    <source>
        <dbReference type="SAM" id="Phobius"/>
    </source>
</evidence>
<reference evidence="4 5" key="2">
    <citation type="submission" date="2016-05" db="EMBL/GenBank/DDBJ databases">
        <authorList>
            <person name="Naeem Raeece"/>
        </authorList>
    </citation>
    <scope>NUCLEOTIDE SEQUENCE [LARGE SCALE GENOMIC DNA]</scope>
</reference>
<dbReference type="AlphaFoldDB" id="A0A1A8X105"/>
<dbReference type="InterPro" id="IPR008780">
    <property type="entry name" value="Plasmodium_Vir"/>
</dbReference>
<gene>
    <name evidence="3" type="ORF">POVCU1_049600</name>
    <name evidence="2" type="ORF">POVCU2_0013600</name>
</gene>
<feature type="transmembrane region" description="Helical" evidence="1">
    <location>
        <begin position="103"/>
        <end position="126"/>
    </location>
</feature>
<keyword evidence="1" id="KW-0472">Membrane</keyword>
<reference evidence="3" key="1">
    <citation type="submission" date="2016-05" db="EMBL/GenBank/DDBJ databases">
        <authorList>
            <person name="Lavstsen T."/>
            <person name="Jespersen J.S."/>
        </authorList>
    </citation>
    <scope>NUCLEOTIDE SEQUENCE [LARGE SCALE GENOMIC DNA]</scope>
</reference>
<dbReference type="Proteomes" id="UP000078546">
    <property type="component" value="Unassembled WGS sequence"/>
</dbReference>
<dbReference type="EMBL" id="FLQU01000196">
    <property type="protein sequence ID" value="SBS82050.1"/>
    <property type="molecule type" value="Genomic_DNA"/>
</dbReference>
<evidence type="ECO:0000313" key="5">
    <source>
        <dbReference type="Proteomes" id="UP000078560"/>
    </source>
</evidence>
<sequence>MKKLYGLYEIYDVIKTSEGEALMSCIYAKRCVDEYNKIISNCLIRDNNDNFREALDNLNSLFKGDEWISKNKCNETILNLLSTQEAHDLQSHSNFDNPTPKSAYVSIIIPPLAALVGIFLLLPYLYKFTPFGQWLSSKQGTIRISQNINNEMYNLPEHLAENYETNLEHIRCNVALQSIGHT</sequence>
<evidence type="ECO:0000313" key="2">
    <source>
        <dbReference type="EMBL" id="SBS82050.1"/>
    </source>
</evidence>
<name>A0A1A8X105_PLAOA</name>
<organism evidence="3 4">
    <name type="scientific">Plasmodium ovale curtisi</name>
    <dbReference type="NCBI Taxonomy" id="864141"/>
    <lineage>
        <taxon>Eukaryota</taxon>
        <taxon>Sar</taxon>
        <taxon>Alveolata</taxon>
        <taxon>Apicomplexa</taxon>
        <taxon>Aconoidasida</taxon>
        <taxon>Haemosporida</taxon>
        <taxon>Plasmodiidae</taxon>
        <taxon>Plasmodium</taxon>
        <taxon>Plasmodium (Plasmodium)</taxon>
    </lineage>
</organism>
<protein>
    <submittedName>
        <fullName evidence="3">PIR Superfamily Protein</fullName>
    </submittedName>
</protein>
<dbReference type="EMBL" id="FLQV01001020">
    <property type="protein sequence ID" value="SBS98917.1"/>
    <property type="molecule type" value="Genomic_DNA"/>
</dbReference>
<dbReference type="VEuPathDB" id="PlasmoDB:PocGH01_00231200"/>
<evidence type="ECO:0000313" key="3">
    <source>
        <dbReference type="EMBL" id="SBS98917.1"/>
    </source>
</evidence>
<keyword evidence="1" id="KW-0812">Transmembrane</keyword>
<proteinExistence type="predicted"/>
<dbReference type="Proteomes" id="UP000078560">
    <property type="component" value="Unassembled WGS sequence"/>
</dbReference>
<dbReference type="Pfam" id="PF05795">
    <property type="entry name" value="Plasmodium_Vir"/>
    <property type="match status" value="1"/>
</dbReference>
<accession>A0A1A8X105</accession>
<keyword evidence="1" id="KW-1133">Transmembrane helix</keyword>